<accession>A0A0F8ZM13</accession>
<protein>
    <submittedName>
        <fullName evidence="1">Uncharacterized protein</fullName>
    </submittedName>
</protein>
<name>A0A0F8ZM13_9ZZZZ</name>
<sequence>MLDDIEFDLALMLTSPEDLEDLIAEYRQILRDADRPLPLNVHFELNVFAPWKRDLVYDLEFE</sequence>
<evidence type="ECO:0000313" key="1">
    <source>
        <dbReference type="EMBL" id="KKK94847.1"/>
    </source>
</evidence>
<gene>
    <name evidence="1" type="ORF">LCGC14_2678780</name>
</gene>
<organism evidence="1">
    <name type="scientific">marine sediment metagenome</name>
    <dbReference type="NCBI Taxonomy" id="412755"/>
    <lineage>
        <taxon>unclassified sequences</taxon>
        <taxon>metagenomes</taxon>
        <taxon>ecological metagenomes</taxon>
    </lineage>
</organism>
<dbReference type="AlphaFoldDB" id="A0A0F8ZM13"/>
<dbReference type="EMBL" id="LAZR01047171">
    <property type="protein sequence ID" value="KKK94847.1"/>
    <property type="molecule type" value="Genomic_DNA"/>
</dbReference>
<proteinExistence type="predicted"/>
<reference evidence="1" key="1">
    <citation type="journal article" date="2015" name="Nature">
        <title>Complex archaea that bridge the gap between prokaryotes and eukaryotes.</title>
        <authorList>
            <person name="Spang A."/>
            <person name="Saw J.H."/>
            <person name="Jorgensen S.L."/>
            <person name="Zaremba-Niedzwiedzka K."/>
            <person name="Martijn J."/>
            <person name="Lind A.E."/>
            <person name="van Eijk R."/>
            <person name="Schleper C."/>
            <person name="Guy L."/>
            <person name="Ettema T.J."/>
        </authorList>
    </citation>
    <scope>NUCLEOTIDE SEQUENCE</scope>
</reference>
<comment type="caution">
    <text evidence="1">The sequence shown here is derived from an EMBL/GenBank/DDBJ whole genome shotgun (WGS) entry which is preliminary data.</text>
</comment>
<feature type="non-terminal residue" evidence="1">
    <location>
        <position position="62"/>
    </location>
</feature>